<dbReference type="AlphaFoldDB" id="A0AAE3L169"/>
<evidence type="ECO:0000256" key="2">
    <source>
        <dbReference type="ARBA" id="ARBA00009320"/>
    </source>
</evidence>
<keyword evidence="13" id="KW-0032">Aminotransferase</keyword>
<comment type="caution">
    <text evidence="13">The sequence shown here is derived from an EMBL/GenBank/DDBJ whole genome shotgun (WGS) entry which is preliminary data.</text>
</comment>
<proteinExistence type="inferred from homology"/>
<accession>A0AAE3L169</accession>
<evidence type="ECO:0000256" key="11">
    <source>
        <dbReference type="RuleBase" id="RU004106"/>
    </source>
</evidence>
<dbReference type="InterPro" id="IPR043132">
    <property type="entry name" value="BCAT-like_C"/>
</dbReference>
<keyword evidence="4" id="KW-0289">Folate biosynthesis</keyword>
<evidence type="ECO:0000256" key="12">
    <source>
        <dbReference type="RuleBase" id="RU004516"/>
    </source>
</evidence>
<dbReference type="FunFam" id="3.20.10.10:FF:000002">
    <property type="entry name" value="D-alanine aminotransferase"/>
    <property type="match status" value="1"/>
</dbReference>
<gene>
    <name evidence="13" type="ORF">J2T55_001177</name>
</gene>
<evidence type="ECO:0000256" key="7">
    <source>
        <dbReference type="ARBA" id="ARBA00049529"/>
    </source>
</evidence>
<dbReference type="PROSITE" id="PS00770">
    <property type="entry name" value="AA_TRANSFER_CLASS_4"/>
    <property type="match status" value="1"/>
</dbReference>
<evidence type="ECO:0000256" key="4">
    <source>
        <dbReference type="ARBA" id="ARBA00022909"/>
    </source>
</evidence>
<dbReference type="PANTHER" id="PTHR42743:SF10">
    <property type="entry name" value="D-ALANINE AMINOTRANSFERASE"/>
    <property type="match status" value="1"/>
</dbReference>
<evidence type="ECO:0000256" key="5">
    <source>
        <dbReference type="ARBA" id="ARBA00035633"/>
    </source>
</evidence>
<dbReference type="SUPFAM" id="SSF56752">
    <property type="entry name" value="D-aminoacid aminotransferase-like PLP-dependent enzymes"/>
    <property type="match status" value="1"/>
</dbReference>
<dbReference type="CDD" id="cd01558">
    <property type="entry name" value="D-AAT_like"/>
    <property type="match status" value="1"/>
</dbReference>
<keyword evidence="14" id="KW-1185">Reference proteome</keyword>
<keyword evidence="13" id="KW-0808">Transferase</keyword>
<dbReference type="EC" id="4.1.3.38" evidence="6"/>
<dbReference type="GO" id="GO:0046656">
    <property type="term" value="P:folic acid biosynthetic process"/>
    <property type="evidence" value="ECO:0007669"/>
    <property type="project" value="UniProtKB-KW"/>
</dbReference>
<evidence type="ECO:0000256" key="8">
    <source>
        <dbReference type="ARBA" id="ARBA00054027"/>
    </source>
</evidence>
<dbReference type="InterPro" id="IPR001544">
    <property type="entry name" value="Aminotrans_IV"/>
</dbReference>
<dbReference type="Pfam" id="PF01063">
    <property type="entry name" value="Aminotran_4"/>
    <property type="match status" value="1"/>
</dbReference>
<dbReference type="GO" id="GO:0008696">
    <property type="term" value="F:4-amino-4-deoxychorismate lyase activity"/>
    <property type="evidence" value="ECO:0007669"/>
    <property type="project" value="UniProtKB-EC"/>
</dbReference>
<evidence type="ECO:0000256" key="9">
    <source>
        <dbReference type="ARBA" id="ARBA00069174"/>
    </source>
</evidence>
<comment type="catalytic activity">
    <reaction evidence="7">
        <text>4-amino-4-deoxychorismate = 4-aminobenzoate + pyruvate + H(+)</text>
        <dbReference type="Rhea" id="RHEA:16201"/>
        <dbReference type="ChEBI" id="CHEBI:15361"/>
        <dbReference type="ChEBI" id="CHEBI:15378"/>
        <dbReference type="ChEBI" id="CHEBI:17836"/>
        <dbReference type="ChEBI" id="CHEBI:58406"/>
        <dbReference type="EC" id="4.1.3.38"/>
    </reaction>
</comment>
<keyword evidence="3 12" id="KW-0663">Pyridoxal phosphate</keyword>
<dbReference type="InterPro" id="IPR043131">
    <property type="entry name" value="BCAT-like_N"/>
</dbReference>
<protein>
    <recommendedName>
        <fullName evidence="9">Aminodeoxychorismate lyase</fullName>
        <ecNumber evidence="6">4.1.3.38</ecNumber>
    </recommendedName>
    <alternativeName>
        <fullName evidence="10">4-amino-4-deoxychorismate lyase</fullName>
    </alternativeName>
</protein>
<dbReference type="GO" id="GO:0005829">
    <property type="term" value="C:cytosol"/>
    <property type="evidence" value="ECO:0007669"/>
    <property type="project" value="TreeGrafter"/>
</dbReference>
<comment type="similarity">
    <text evidence="2 11">Belongs to the class-IV pyridoxal-phosphate-dependent aminotransferase family.</text>
</comment>
<dbReference type="RefSeq" id="WP_259054772.1">
    <property type="nucleotide sequence ID" value="NZ_JANUCT010000006.1"/>
</dbReference>
<organism evidence="13 14">
    <name type="scientific">Methylohalomonas lacus</name>
    <dbReference type="NCBI Taxonomy" id="398773"/>
    <lineage>
        <taxon>Bacteria</taxon>
        <taxon>Pseudomonadati</taxon>
        <taxon>Pseudomonadota</taxon>
        <taxon>Gammaproteobacteria</taxon>
        <taxon>Methylohalomonadales</taxon>
        <taxon>Methylohalomonadaceae</taxon>
        <taxon>Methylohalomonas</taxon>
    </lineage>
</organism>
<evidence type="ECO:0000313" key="14">
    <source>
        <dbReference type="Proteomes" id="UP001204445"/>
    </source>
</evidence>
<comment type="cofactor">
    <cofactor evidence="1 12">
        <name>pyridoxal 5'-phosphate</name>
        <dbReference type="ChEBI" id="CHEBI:597326"/>
    </cofactor>
</comment>
<dbReference type="Gene3D" id="3.30.470.10">
    <property type="match status" value="1"/>
</dbReference>
<dbReference type="GO" id="GO:0008652">
    <property type="term" value="P:amino acid biosynthetic process"/>
    <property type="evidence" value="ECO:0007669"/>
    <property type="project" value="UniProtKB-ARBA"/>
</dbReference>
<sequence length="285" mass="32207">MSLVYLNGDFVALEEARISPLDRGFTFGDGVYEVIPVYNRRVFRLKEHLERLENSLKLIYMRNPLPVEEWKRILDRLVTENAGDDQSIYLQVTRGVSPRDHVFNDEMQATVFIMTKPLEQPDNSAGSAAIVRPDIRWQWCHIKAITLLPSVLLRHEASLSGAREAILVNQGLVTEGAASNVFICESGKVLTPPKSRQLLPGITRDLVIELLQQNGIECSEYPVPETQLRSADEIWITSSTQEIVPITVLDGEMVGSGQPGPLWQHAARIYRDFKQEFSQHRSSDV</sequence>
<dbReference type="Gene3D" id="3.20.10.10">
    <property type="entry name" value="D-amino Acid Aminotransferase, subunit A, domain 2"/>
    <property type="match status" value="1"/>
</dbReference>
<evidence type="ECO:0000256" key="10">
    <source>
        <dbReference type="ARBA" id="ARBA00080135"/>
    </source>
</evidence>
<comment type="function">
    <text evidence="8">Involved in the biosynthesis of p-aminobenzoate (PABA), a precursor of tetrahydrofolate. Converts 4-amino-4-deoxychorismate into 4-aminobenzoate (PABA) and pyruvate.</text>
</comment>
<dbReference type="GO" id="GO:0008483">
    <property type="term" value="F:transaminase activity"/>
    <property type="evidence" value="ECO:0007669"/>
    <property type="project" value="UniProtKB-KW"/>
</dbReference>
<dbReference type="PANTHER" id="PTHR42743">
    <property type="entry name" value="AMINO-ACID AMINOTRANSFERASE"/>
    <property type="match status" value="1"/>
</dbReference>
<dbReference type="InterPro" id="IPR036038">
    <property type="entry name" value="Aminotransferase-like"/>
</dbReference>
<comment type="pathway">
    <text evidence="5">Cofactor biosynthesis; tetrahydrofolate biosynthesis; 4-aminobenzoate from chorismate: step 2/2.</text>
</comment>
<dbReference type="Proteomes" id="UP001204445">
    <property type="component" value="Unassembled WGS sequence"/>
</dbReference>
<dbReference type="InterPro" id="IPR018300">
    <property type="entry name" value="Aminotrans_IV_CS"/>
</dbReference>
<dbReference type="EMBL" id="JANUCT010000006">
    <property type="protein sequence ID" value="MCS3903160.1"/>
    <property type="molecule type" value="Genomic_DNA"/>
</dbReference>
<dbReference type="InterPro" id="IPR050571">
    <property type="entry name" value="Class-IV_PLP-Dep_Aminotrnsfr"/>
</dbReference>
<evidence type="ECO:0000256" key="1">
    <source>
        <dbReference type="ARBA" id="ARBA00001933"/>
    </source>
</evidence>
<evidence type="ECO:0000256" key="6">
    <source>
        <dbReference type="ARBA" id="ARBA00035676"/>
    </source>
</evidence>
<evidence type="ECO:0000313" key="13">
    <source>
        <dbReference type="EMBL" id="MCS3903160.1"/>
    </source>
</evidence>
<name>A0AAE3L169_9GAMM</name>
<reference evidence="13" key="1">
    <citation type="submission" date="2022-08" db="EMBL/GenBank/DDBJ databases">
        <title>Genomic Encyclopedia of Type Strains, Phase III (KMG-III): the genomes of soil and plant-associated and newly described type strains.</title>
        <authorList>
            <person name="Whitman W."/>
        </authorList>
    </citation>
    <scope>NUCLEOTIDE SEQUENCE</scope>
    <source>
        <strain evidence="13">HMT 1</strain>
    </source>
</reference>
<evidence type="ECO:0000256" key="3">
    <source>
        <dbReference type="ARBA" id="ARBA00022898"/>
    </source>
</evidence>